<evidence type="ECO:0000313" key="1">
    <source>
        <dbReference type="EMBL" id="KRY93191.1"/>
    </source>
</evidence>
<protein>
    <submittedName>
        <fullName evidence="1">Uncharacterized protein</fullName>
    </submittedName>
</protein>
<dbReference type="EMBL" id="JYDT01000003">
    <property type="protein sequence ID" value="KRY93191.1"/>
    <property type="molecule type" value="Genomic_DNA"/>
</dbReference>
<accession>A0A0V1G4D0</accession>
<dbReference type="AlphaFoldDB" id="A0A0V1G4D0"/>
<name>A0A0V1G4D0_TRIPS</name>
<organism evidence="1 2">
    <name type="scientific">Trichinella pseudospiralis</name>
    <name type="common">Parasitic roundworm</name>
    <dbReference type="NCBI Taxonomy" id="6337"/>
    <lineage>
        <taxon>Eukaryota</taxon>
        <taxon>Metazoa</taxon>
        <taxon>Ecdysozoa</taxon>
        <taxon>Nematoda</taxon>
        <taxon>Enoplea</taxon>
        <taxon>Dorylaimia</taxon>
        <taxon>Trichinellida</taxon>
        <taxon>Trichinellidae</taxon>
        <taxon>Trichinella</taxon>
    </lineage>
</organism>
<reference evidence="1 2" key="1">
    <citation type="submission" date="2015-01" db="EMBL/GenBank/DDBJ databases">
        <title>Evolution of Trichinella species and genotypes.</title>
        <authorList>
            <person name="Korhonen P.K."/>
            <person name="Edoardo P."/>
            <person name="Giuseppe L.R."/>
            <person name="Gasser R.B."/>
        </authorList>
    </citation>
    <scope>NUCLEOTIDE SEQUENCE [LARGE SCALE GENOMIC DNA]</scope>
    <source>
        <strain evidence="1">ISS470</strain>
    </source>
</reference>
<evidence type="ECO:0000313" key="2">
    <source>
        <dbReference type="Proteomes" id="UP000054995"/>
    </source>
</evidence>
<proteinExistence type="predicted"/>
<keyword evidence="2" id="KW-1185">Reference proteome</keyword>
<gene>
    <name evidence="1" type="ORF">T4D_14302</name>
</gene>
<dbReference type="Proteomes" id="UP000054995">
    <property type="component" value="Unassembled WGS sequence"/>
</dbReference>
<sequence>MSEILLVAHGLPQISTCVQRYGSGPRPLVLLTLLSVVESSTKSTLHYFLLSSRSETIRGLIADWRNCQFELYLCIEA</sequence>
<comment type="caution">
    <text evidence="1">The sequence shown here is derived from an EMBL/GenBank/DDBJ whole genome shotgun (WGS) entry which is preliminary data.</text>
</comment>